<dbReference type="Proteomes" id="UP000018688">
    <property type="component" value="Unassembled WGS sequence"/>
</dbReference>
<evidence type="ECO:0000256" key="6">
    <source>
        <dbReference type="ARBA" id="ARBA00022519"/>
    </source>
</evidence>
<evidence type="ECO:0000256" key="7">
    <source>
        <dbReference type="ARBA" id="ARBA00022692"/>
    </source>
</evidence>
<evidence type="ECO:0000256" key="12">
    <source>
        <dbReference type="ARBA" id="ARBA00023136"/>
    </source>
</evidence>
<evidence type="ECO:0000256" key="11">
    <source>
        <dbReference type="ARBA" id="ARBA00023027"/>
    </source>
</evidence>
<dbReference type="GO" id="GO:0030964">
    <property type="term" value="C:NADH dehydrogenase complex"/>
    <property type="evidence" value="ECO:0007669"/>
    <property type="project" value="TreeGrafter"/>
</dbReference>
<dbReference type="Pfam" id="PF00420">
    <property type="entry name" value="Oxidored_q2"/>
    <property type="match status" value="1"/>
</dbReference>
<keyword evidence="15" id="KW-1185">Reference proteome</keyword>
<dbReference type="Gene3D" id="1.10.287.3510">
    <property type="match status" value="1"/>
</dbReference>
<keyword evidence="11 13" id="KW-0520">NAD</keyword>
<dbReference type="InterPro" id="IPR039428">
    <property type="entry name" value="NUOK/Mnh_C1-like"/>
</dbReference>
<dbReference type="EMBL" id="AZJJ01000007">
    <property type="protein sequence ID" value="ETD25866.1"/>
    <property type="molecule type" value="Genomic_DNA"/>
</dbReference>
<comment type="subunit">
    <text evidence="13">NDH-1 is composed of 14 different subunits. Subunits NuoA, H, J, K, L, M, N constitute the membrane sector of the complex.</text>
</comment>
<feature type="transmembrane region" description="Helical" evidence="13">
    <location>
        <begin position="12"/>
        <end position="31"/>
    </location>
</feature>
<keyword evidence="8 13" id="KW-0874">Quinone</keyword>
<dbReference type="eggNOG" id="COG0713">
    <property type="taxonomic scope" value="Bacteria"/>
</dbReference>
<dbReference type="PANTHER" id="PTHR11434">
    <property type="entry name" value="NADH-UBIQUINONE OXIDOREDUCTASE SUBUNIT ND4L"/>
    <property type="match status" value="1"/>
</dbReference>
<keyword evidence="4 13" id="KW-0813">Transport</keyword>
<evidence type="ECO:0000256" key="2">
    <source>
        <dbReference type="ARBA" id="ARBA00004141"/>
    </source>
</evidence>
<accession>V8CGI1</accession>
<dbReference type="AlphaFoldDB" id="V8CGI1"/>
<dbReference type="STRING" id="1357399.HMPREF2087_01699"/>
<dbReference type="HOGENOM" id="CLU_144724_0_0_7"/>
<dbReference type="PATRIC" id="fig|1357399.3.peg.1783"/>
<name>V8CGI1_9HELI</name>
<keyword evidence="7 13" id="KW-0812">Transmembrane</keyword>
<gene>
    <name evidence="13" type="primary">nuoK</name>
    <name evidence="14" type="ORF">HMPREF2087_01699</name>
</gene>
<dbReference type="GO" id="GO:0050136">
    <property type="term" value="F:NADH dehydrogenase (quinone) (non-electrogenic) activity"/>
    <property type="evidence" value="ECO:0007669"/>
    <property type="project" value="UniProtKB-UniRule"/>
</dbReference>
<keyword evidence="5 13" id="KW-1003">Cell membrane</keyword>
<keyword evidence="6" id="KW-0997">Cell inner membrane</keyword>
<keyword evidence="10 13" id="KW-1133">Transmembrane helix</keyword>
<evidence type="ECO:0000256" key="9">
    <source>
        <dbReference type="ARBA" id="ARBA00022967"/>
    </source>
</evidence>
<comment type="caution">
    <text evidence="14">The sequence shown here is derived from an EMBL/GenBank/DDBJ whole genome shotgun (WGS) entry which is preliminary data.</text>
</comment>
<evidence type="ECO:0000256" key="13">
    <source>
        <dbReference type="HAMAP-Rule" id="MF_01456"/>
    </source>
</evidence>
<comment type="subcellular location">
    <subcellularLocation>
        <location evidence="13">Cell membrane</location>
        <topology evidence="13">Multi-pass membrane protein</topology>
    </subcellularLocation>
    <subcellularLocation>
        <location evidence="2">Membrane</location>
        <topology evidence="2">Multi-pass membrane protein</topology>
    </subcellularLocation>
</comment>
<dbReference type="HAMAP" id="MF_01456">
    <property type="entry name" value="NDH1_NuoK"/>
    <property type="match status" value="1"/>
</dbReference>
<evidence type="ECO:0000256" key="8">
    <source>
        <dbReference type="ARBA" id="ARBA00022719"/>
    </source>
</evidence>
<evidence type="ECO:0000256" key="4">
    <source>
        <dbReference type="ARBA" id="ARBA00022448"/>
    </source>
</evidence>
<dbReference type="NCBIfam" id="NF004320">
    <property type="entry name" value="PRK05715.1-2"/>
    <property type="match status" value="1"/>
</dbReference>
<organism evidence="14 15">
    <name type="scientific">Helicobacter canis NCTC 12740</name>
    <dbReference type="NCBI Taxonomy" id="1357399"/>
    <lineage>
        <taxon>Bacteria</taxon>
        <taxon>Pseudomonadati</taxon>
        <taxon>Campylobacterota</taxon>
        <taxon>Epsilonproteobacteria</taxon>
        <taxon>Campylobacterales</taxon>
        <taxon>Helicobacteraceae</taxon>
        <taxon>Helicobacter</taxon>
    </lineage>
</organism>
<dbReference type="PANTHER" id="PTHR11434:SF21">
    <property type="entry name" value="NADH DEHYDROGENASE SUBUNIT 4L-RELATED"/>
    <property type="match status" value="1"/>
</dbReference>
<comment type="catalytic activity">
    <reaction evidence="13">
        <text>a quinone + NADH + 5 H(+)(in) = a quinol + NAD(+) + 4 H(+)(out)</text>
        <dbReference type="Rhea" id="RHEA:57888"/>
        <dbReference type="ChEBI" id="CHEBI:15378"/>
        <dbReference type="ChEBI" id="CHEBI:24646"/>
        <dbReference type="ChEBI" id="CHEBI:57540"/>
        <dbReference type="ChEBI" id="CHEBI:57945"/>
        <dbReference type="ChEBI" id="CHEBI:132124"/>
    </reaction>
</comment>
<evidence type="ECO:0000313" key="15">
    <source>
        <dbReference type="Proteomes" id="UP000018688"/>
    </source>
</evidence>
<dbReference type="InterPro" id="IPR001133">
    <property type="entry name" value="NADH_UbQ_OxRdtase_chain4L/K"/>
</dbReference>
<evidence type="ECO:0000256" key="5">
    <source>
        <dbReference type="ARBA" id="ARBA00022475"/>
    </source>
</evidence>
<proteinExistence type="inferred from homology"/>
<dbReference type="GO" id="GO:0042773">
    <property type="term" value="P:ATP synthesis coupled electron transport"/>
    <property type="evidence" value="ECO:0007669"/>
    <property type="project" value="InterPro"/>
</dbReference>
<dbReference type="GO" id="GO:0048038">
    <property type="term" value="F:quinone binding"/>
    <property type="evidence" value="ECO:0007669"/>
    <property type="project" value="UniProtKB-KW"/>
</dbReference>
<feature type="transmembrane region" description="Helical" evidence="13">
    <location>
        <begin position="67"/>
        <end position="92"/>
    </location>
</feature>
<evidence type="ECO:0000256" key="3">
    <source>
        <dbReference type="ARBA" id="ARBA00010519"/>
    </source>
</evidence>
<evidence type="ECO:0000256" key="10">
    <source>
        <dbReference type="ARBA" id="ARBA00022989"/>
    </source>
</evidence>
<evidence type="ECO:0000256" key="1">
    <source>
        <dbReference type="ARBA" id="ARBA00002378"/>
    </source>
</evidence>
<sequence length="108" mass="11951">MITMQLSPYVSIYDFLLLSIVLFAIGLFGMLRRKNILMLFLSSEIMLNALNIALVAVGVMFNDMGGQMFALFVIALAASEVAVGLGLVLLWYRKHKSLDIDTLCTMKG</sequence>
<keyword evidence="9 13" id="KW-1278">Translocase</keyword>
<dbReference type="FunFam" id="1.10.287.3510:FF:000001">
    <property type="entry name" value="NADH-quinone oxidoreductase subunit K"/>
    <property type="match status" value="1"/>
</dbReference>
<keyword evidence="12 13" id="KW-0472">Membrane</keyword>
<reference evidence="14 15" key="1">
    <citation type="submission" date="2013-10" db="EMBL/GenBank/DDBJ databases">
        <title>The Genome Sequence of Helicobacter canis NCTC 12740.</title>
        <authorList>
            <consortium name="The Broad Institute Genomics Platform"/>
            <person name="Earl A."/>
            <person name="Fox J.G."/>
            <person name="Shen Z."/>
            <person name="Young S.K."/>
            <person name="Zeng Q."/>
            <person name="Gargeya S."/>
            <person name="Fitzgerald M."/>
            <person name="Abouelleil A."/>
            <person name="Alvarado L."/>
            <person name="Chapman S.B."/>
            <person name="Gainer-Dewar J."/>
            <person name="Goldberg J."/>
            <person name="Griggs A."/>
            <person name="Gujja S."/>
            <person name="Hansen M."/>
            <person name="Howarth C."/>
            <person name="Imamovic A."/>
            <person name="Ireland A."/>
            <person name="Larimer J."/>
            <person name="McCowan C."/>
            <person name="Murphy C."/>
            <person name="Pearson M."/>
            <person name="Poon T.W."/>
            <person name="Priest M."/>
            <person name="Roberts A."/>
            <person name="Saif S."/>
            <person name="Shea T."/>
            <person name="Sykes S."/>
            <person name="Wortman J."/>
            <person name="Nusbaum C."/>
            <person name="Birren B."/>
        </authorList>
    </citation>
    <scope>NUCLEOTIDE SEQUENCE [LARGE SCALE GENOMIC DNA]</scope>
    <source>
        <strain evidence="14 15">NCTC 12740</strain>
    </source>
</reference>
<dbReference type="EC" id="7.1.1.-" evidence="13"/>
<comment type="similarity">
    <text evidence="3 13">Belongs to the complex I subunit 4L family.</text>
</comment>
<keyword evidence="13" id="KW-0830">Ubiquinone</keyword>
<dbReference type="GO" id="GO:0005886">
    <property type="term" value="C:plasma membrane"/>
    <property type="evidence" value="ECO:0007669"/>
    <property type="project" value="UniProtKB-SubCell"/>
</dbReference>
<evidence type="ECO:0000313" key="14">
    <source>
        <dbReference type="EMBL" id="ETD25866.1"/>
    </source>
</evidence>
<feature type="transmembrane region" description="Helical" evidence="13">
    <location>
        <begin position="38"/>
        <end position="61"/>
    </location>
</feature>
<comment type="function">
    <text evidence="1 13">NDH-1 shuttles electrons from NADH, via FMN and iron-sulfur (Fe-S) centers, to quinones in the respiratory chain. The immediate electron acceptor for the enzyme in this species is believed to be ubiquinone. Couples the redox reaction to proton translocation (for every two electrons transferred, four hydrogen ions are translocated across the cytoplasmic membrane), and thus conserves the redox energy in a proton gradient.</text>
</comment>
<protein>
    <recommendedName>
        <fullName evidence="13">NADH-quinone oxidoreductase subunit K</fullName>
        <ecNumber evidence="13">7.1.1.-</ecNumber>
    </recommendedName>
    <alternativeName>
        <fullName evidence="13">NADH dehydrogenase I subunit K</fullName>
    </alternativeName>
    <alternativeName>
        <fullName evidence="13">NDH-1 subunit K</fullName>
    </alternativeName>
</protein>